<evidence type="ECO:0000256" key="2">
    <source>
        <dbReference type="ARBA" id="ARBA00022723"/>
    </source>
</evidence>
<dbReference type="Pfam" id="PF04055">
    <property type="entry name" value="Radical_SAM"/>
    <property type="match status" value="1"/>
</dbReference>
<dbReference type="InParanoid" id="M5DXW8"/>
<comment type="caution">
    <text evidence="7">The sequence shown here is derived from an EMBL/GenBank/DDBJ whole genome shotgun (WGS) entry which is preliminary data.</text>
</comment>
<dbReference type="CDD" id="cd01335">
    <property type="entry name" value="Radical_SAM"/>
    <property type="match status" value="1"/>
</dbReference>
<dbReference type="Gene3D" id="3.20.20.70">
    <property type="entry name" value="Aldolase class I"/>
    <property type="match status" value="1"/>
</dbReference>
<gene>
    <name evidence="7" type="ORF">HSACCH_00134</name>
</gene>
<name>M5DXW8_9FIRM</name>
<dbReference type="InterPro" id="IPR036034">
    <property type="entry name" value="PDZ_sf"/>
</dbReference>
<dbReference type="InterPro" id="IPR007197">
    <property type="entry name" value="rSAM"/>
</dbReference>
<dbReference type="Pfam" id="PF04459">
    <property type="entry name" value="DUF512"/>
    <property type="match status" value="1"/>
</dbReference>
<dbReference type="Pfam" id="PF17820">
    <property type="entry name" value="PDZ_6"/>
    <property type="match status" value="1"/>
</dbReference>
<dbReference type="SMART" id="SM00228">
    <property type="entry name" value="PDZ"/>
    <property type="match status" value="1"/>
</dbReference>
<evidence type="ECO:0000256" key="1">
    <source>
        <dbReference type="ARBA" id="ARBA00022691"/>
    </source>
</evidence>
<dbReference type="SUPFAM" id="SSF50156">
    <property type="entry name" value="PDZ domain-like"/>
    <property type="match status" value="1"/>
</dbReference>
<dbReference type="InterPro" id="IPR001478">
    <property type="entry name" value="PDZ"/>
</dbReference>
<dbReference type="RefSeq" id="WP_005487113.1">
    <property type="nucleotide sequence ID" value="NZ_CAUI01000005.1"/>
</dbReference>
<dbReference type="Proteomes" id="UP000012063">
    <property type="component" value="Unassembled WGS sequence"/>
</dbReference>
<dbReference type="Gene3D" id="2.30.42.10">
    <property type="match status" value="1"/>
</dbReference>
<evidence type="ECO:0000313" key="7">
    <source>
        <dbReference type="EMBL" id="CCU77745.1"/>
    </source>
</evidence>
<dbReference type="PROSITE" id="PS51918">
    <property type="entry name" value="RADICAL_SAM"/>
    <property type="match status" value="1"/>
</dbReference>
<evidence type="ECO:0000313" key="8">
    <source>
        <dbReference type="Proteomes" id="UP000012063"/>
    </source>
</evidence>
<organism evidence="7 8">
    <name type="scientific">Halanaerobium saccharolyticum subsp. saccharolyticum DSM 6643</name>
    <dbReference type="NCBI Taxonomy" id="1293054"/>
    <lineage>
        <taxon>Bacteria</taxon>
        <taxon>Bacillati</taxon>
        <taxon>Bacillota</taxon>
        <taxon>Clostridia</taxon>
        <taxon>Halanaerobiales</taxon>
        <taxon>Halanaerobiaceae</taxon>
        <taxon>Halanaerobium</taxon>
    </lineage>
</organism>
<dbReference type="InterPro" id="IPR013785">
    <property type="entry name" value="Aldolase_TIM"/>
</dbReference>
<keyword evidence="4" id="KW-0411">Iron-sulfur</keyword>
<feature type="domain" description="PDZ" evidence="5">
    <location>
        <begin position="253"/>
        <end position="283"/>
    </location>
</feature>
<dbReference type="AlphaFoldDB" id="M5DXW8"/>
<dbReference type="SUPFAM" id="SSF102114">
    <property type="entry name" value="Radical SAM enzymes"/>
    <property type="match status" value="1"/>
</dbReference>
<evidence type="ECO:0000256" key="3">
    <source>
        <dbReference type="ARBA" id="ARBA00023004"/>
    </source>
</evidence>
<protein>
    <submittedName>
        <fullName evidence="7">Uncharacterized protein</fullName>
    </submittedName>
</protein>
<accession>M5DXW8</accession>
<dbReference type="InterPro" id="IPR058240">
    <property type="entry name" value="rSAM_sf"/>
</dbReference>
<evidence type="ECO:0000259" key="5">
    <source>
        <dbReference type="PROSITE" id="PS50106"/>
    </source>
</evidence>
<dbReference type="InterPro" id="IPR007549">
    <property type="entry name" value="DUF512"/>
</dbReference>
<dbReference type="eggNOG" id="COG0750">
    <property type="taxonomic scope" value="Bacteria"/>
</dbReference>
<proteinExistence type="predicted"/>
<dbReference type="InterPro" id="IPR041489">
    <property type="entry name" value="PDZ_6"/>
</dbReference>
<reference evidence="8" key="1">
    <citation type="journal article" date="2013" name="Genome Announc.">
        <title>Genome Sequence of Halanaerobium saccharolyticum subsp. saccharolyticum Strain DSM 6643T, a Halophilic Hydrogen-Producing Bacterium.</title>
        <authorList>
            <person name="Kivisto A."/>
            <person name="Larjo A."/>
            <person name="Ciranna A."/>
            <person name="Santala V."/>
            <person name="Roos C."/>
            <person name="Karp M."/>
        </authorList>
    </citation>
    <scope>NUCLEOTIDE SEQUENCE [LARGE SCALE GENOMIC DNA]</scope>
    <source>
        <strain evidence="8">DSM 6643</strain>
    </source>
</reference>
<dbReference type="PANTHER" id="PTHR11228:SF7">
    <property type="entry name" value="PQQA PEPTIDE CYCLASE"/>
    <property type="match status" value="1"/>
</dbReference>
<dbReference type="InterPro" id="IPR050377">
    <property type="entry name" value="Radical_SAM_PqqE_MftC-like"/>
</dbReference>
<dbReference type="STRING" id="1293054.HSACCH_00134"/>
<dbReference type="GO" id="GO:0003824">
    <property type="term" value="F:catalytic activity"/>
    <property type="evidence" value="ECO:0007669"/>
    <property type="project" value="InterPro"/>
</dbReference>
<dbReference type="GO" id="GO:0051536">
    <property type="term" value="F:iron-sulfur cluster binding"/>
    <property type="evidence" value="ECO:0007669"/>
    <property type="project" value="UniProtKB-KW"/>
</dbReference>
<feature type="domain" description="Radical SAM core" evidence="6">
    <location>
        <begin position="13"/>
        <end position="250"/>
    </location>
</feature>
<keyword evidence="8" id="KW-1185">Reference proteome</keyword>
<dbReference type="GO" id="GO:0046872">
    <property type="term" value="F:metal ion binding"/>
    <property type="evidence" value="ECO:0007669"/>
    <property type="project" value="UniProtKB-KW"/>
</dbReference>
<keyword evidence="3" id="KW-0408">Iron</keyword>
<dbReference type="EMBL" id="CAUI01000005">
    <property type="protein sequence ID" value="CCU77745.1"/>
    <property type="molecule type" value="Genomic_DNA"/>
</dbReference>
<dbReference type="PANTHER" id="PTHR11228">
    <property type="entry name" value="RADICAL SAM DOMAIN PROTEIN"/>
    <property type="match status" value="1"/>
</dbReference>
<dbReference type="PROSITE" id="PS50106">
    <property type="entry name" value="PDZ"/>
    <property type="match status" value="1"/>
</dbReference>
<sequence>MKNKRTREEIIFKTVKEDNILPITSICKLNCIFCSHKNNPPEVETYNFGHLEFELIKRMIEFLDPEQPVFIGESASKIIEGEPFVHPDIYKILKYLRQRWPEIEIKITSSGSFIELKRVEFLKKLKPLELNISLNGPAPEERVFLMNDSQPDNVFKLLPKLKKNKINFEASIVSMHHLKGFEYLKRSFDFLEKYPPQSLRVFLAGFSNYADQDLAVDSSEYYRLNNFINKQIANYSYPIIIEPQLISSLAANVNDIIANSAAAKANLKSGDLILKVNGKTVKSRVDAFYKIKSAKNPKIELKREEKQINTIIEKEEGISSGLIMSYDLSLNQINKLKAYAEASKKDKKNKKTLIISSQFAYSFFKKMLAPYLNSNYNLNLLKAKNYFFGGSIAAAGLLCNQDLIKLIKKADLEADRIILPEIIYDYYGNDLLGKHYSELEDNFKAEVILI</sequence>
<evidence type="ECO:0000259" key="6">
    <source>
        <dbReference type="PROSITE" id="PS51918"/>
    </source>
</evidence>
<evidence type="ECO:0000256" key="4">
    <source>
        <dbReference type="ARBA" id="ARBA00023014"/>
    </source>
</evidence>
<keyword evidence="2" id="KW-0479">Metal-binding</keyword>
<keyword evidence="1" id="KW-0949">S-adenosyl-L-methionine</keyword>
<dbReference type="SFLD" id="SFLDS00029">
    <property type="entry name" value="Radical_SAM"/>
    <property type="match status" value="1"/>
</dbReference>
<dbReference type="OrthoDB" id="2110487at2"/>
<dbReference type="eggNOG" id="COG0535">
    <property type="taxonomic scope" value="Bacteria"/>
</dbReference>
<dbReference type="SFLD" id="SFLDG01067">
    <property type="entry name" value="SPASM/twitch_domain_containing"/>
    <property type="match status" value="1"/>
</dbReference>